<evidence type="ECO:0000313" key="2">
    <source>
        <dbReference type="Proteomes" id="UP001276854"/>
    </source>
</evidence>
<name>A0ABU4GTG2_9CLOT</name>
<dbReference type="Proteomes" id="UP001276854">
    <property type="component" value="Unassembled WGS sequence"/>
</dbReference>
<comment type="caution">
    <text evidence="1">The sequence shown here is derived from an EMBL/GenBank/DDBJ whole genome shotgun (WGS) entry which is preliminary data.</text>
</comment>
<organism evidence="1 2">
    <name type="scientific">Clostridium boliviensis</name>
    <dbReference type="NCBI Taxonomy" id="318465"/>
    <lineage>
        <taxon>Bacteria</taxon>
        <taxon>Bacillati</taxon>
        <taxon>Bacillota</taxon>
        <taxon>Clostridia</taxon>
        <taxon>Eubacteriales</taxon>
        <taxon>Clostridiaceae</taxon>
        <taxon>Clostridium</taxon>
    </lineage>
</organism>
<reference evidence="1 2" key="1">
    <citation type="submission" date="2023-10" db="EMBL/GenBank/DDBJ databases">
        <title>A novel Glycoside Hydrolase 43-Like Enzyme from Clostrdium boliviensis is an Endo-xylanase, and a Candidate for Xylooligosaccharides Production from Different Xylan Substrates.</title>
        <authorList>
            <person name="Alvarez M.T."/>
            <person name="Rocabado-Villegas L.R."/>
            <person name="Salas-Veizaga D.M."/>
            <person name="Linares-Pasten J.A."/>
            <person name="Gudmundsdottir E.E."/>
            <person name="Hreggvidsson G.O."/>
            <person name="Adlercreutz P."/>
            <person name="Nordberg Karlsson E."/>
        </authorList>
    </citation>
    <scope>NUCLEOTIDE SEQUENCE [LARGE SCALE GENOMIC DNA]</scope>
    <source>
        <strain evidence="1 2">E-1</strain>
    </source>
</reference>
<proteinExistence type="predicted"/>
<dbReference type="RefSeq" id="WP_318067031.1">
    <property type="nucleotide sequence ID" value="NZ_JAWONS010000329.1"/>
</dbReference>
<dbReference type="EMBL" id="JAWONS010000329">
    <property type="protein sequence ID" value="MDW2800869.1"/>
    <property type="molecule type" value="Genomic_DNA"/>
</dbReference>
<evidence type="ECO:0000313" key="1">
    <source>
        <dbReference type="EMBL" id="MDW2800869.1"/>
    </source>
</evidence>
<keyword evidence="2" id="KW-1185">Reference proteome</keyword>
<protein>
    <submittedName>
        <fullName evidence="1">Uncharacterized protein</fullName>
    </submittedName>
</protein>
<gene>
    <name evidence="1" type="ORF">RZO55_25185</name>
</gene>
<sequence length="118" mass="13316">MGYFTSVYTSELSQRARGYLYVLRDRADKDGNAALIPNAREMNLSHGILFFGSLSEEEISQMLSLTEKLSAHLNAVDSTGAEQRFTGHGHHHGFGAYWQSIRAFFLWNKVRDLNGLGY</sequence>
<accession>A0ABU4GTG2</accession>